<dbReference type="SUPFAM" id="SSF52540">
    <property type="entry name" value="P-loop containing nucleoside triphosphate hydrolases"/>
    <property type="match status" value="1"/>
</dbReference>
<sequence>VVGEYGSKITRMVCELATLRANGKKALVFSSWQRLLAVAAEALEDNGIPFCKLAGVPAKRRAALERFTTDPDCSVMLLPLSTGGGAAGLTLTQATTAFILEPCLNPGLEAQASARIHRLGQSEPTRVIRILAEDTIEQRVLALHEHKKHMHGDGKQASLTQELRALDLLVLLDDQEALNAATAAPNSPLQVVPPMSSAVATDDMEE</sequence>
<dbReference type="EMBL" id="LGRX02006120">
    <property type="protein sequence ID" value="KAK3277407.1"/>
    <property type="molecule type" value="Genomic_DNA"/>
</dbReference>
<dbReference type="Proteomes" id="UP001190700">
    <property type="component" value="Unassembled WGS sequence"/>
</dbReference>
<organism evidence="4 5">
    <name type="scientific">Cymbomonas tetramitiformis</name>
    <dbReference type="NCBI Taxonomy" id="36881"/>
    <lineage>
        <taxon>Eukaryota</taxon>
        <taxon>Viridiplantae</taxon>
        <taxon>Chlorophyta</taxon>
        <taxon>Pyramimonadophyceae</taxon>
        <taxon>Pyramimonadales</taxon>
        <taxon>Pyramimonadaceae</taxon>
        <taxon>Cymbomonas</taxon>
    </lineage>
</organism>
<evidence type="ECO:0000313" key="5">
    <source>
        <dbReference type="Proteomes" id="UP001190700"/>
    </source>
</evidence>
<reference evidence="4 5" key="1">
    <citation type="journal article" date="2015" name="Genome Biol. Evol.">
        <title>Comparative Genomics of a Bacterivorous Green Alga Reveals Evolutionary Causalities and Consequences of Phago-Mixotrophic Mode of Nutrition.</title>
        <authorList>
            <person name="Burns J.A."/>
            <person name="Paasch A."/>
            <person name="Narechania A."/>
            <person name="Kim E."/>
        </authorList>
    </citation>
    <scope>NUCLEOTIDE SEQUENCE [LARGE SCALE GENOMIC DNA]</scope>
    <source>
        <strain evidence="4 5">PLY_AMNH</strain>
    </source>
</reference>
<dbReference type="PANTHER" id="PTHR45865">
    <property type="entry name" value="E3 UBIQUITIN-PROTEIN LIGASE SHPRH FAMILY MEMBER"/>
    <property type="match status" value="1"/>
</dbReference>
<dbReference type="CDD" id="cd18793">
    <property type="entry name" value="SF2_C_SNF"/>
    <property type="match status" value="1"/>
</dbReference>
<feature type="domain" description="Helicase C-terminal" evidence="3">
    <location>
        <begin position="8"/>
        <end position="167"/>
    </location>
</feature>
<dbReference type="InterPro" id="IPR001650">
    <property type="entry name" value="Helicase_C-like"/>
</dbReference>
<gene>
    <name evidence="4" type="ORF">CYMTET_14581</name>
</gene>
<dbReference type="PANTHER" id="PTHR45865:SF1">
    <property type="entry name" value="E3 UBIQUITIN-PROTEIN LIGASE SHPRH"/>
    <property type="match status" value="1"/>
</dbReference>
<evidence type="ECO:0000259" key="3">
    <source>
        <dbReference type="PROSITE" id="PS51194"/>
    </source>
</evidence>
<keyword evidence="5" id="KW-1185">Reference proteome</keyword>
<name>A0AAE0GG70_9CHLO</name>
<feature type="non-terminal residue" evidence="4">
    <location>
        <position position="1"/>
    </location>
</feature>
<dbReference type="Pfam" id="PF00271">
    <property type="entry name" value="Helicase_C"/>
    <property type="match status" value="1"/>
</dbReference>
<proteinExistence type="predicted"/>
<dbReference type="AlphaFoldDB" id="A0AAE0GG70"/>
<keyword evidence="1" id="KW-0378">Hydrolase</keyword>
<evidence type="ECO:0000256" key="1">
    <source>
        <dbReference type="ARBA" id="ARBA00022801"/>
    </source>
</evidence>
<dbReference type="Gene3D" id="3.40.50.300">
    <property type="entry name" value="P-loop containing nucleotide triphosphate hydrolases"/>
    <property type="match status" value="1"/>
</dbReference>
<evidence type="ECO:0000256" key="2">
    <source>
        <dbReference type="SAM" id="MobiDB-lite"/>
    </source>
</evidence>
<protein>
    <recommendedName>
        <fullName evidence="3">Helicase C-terminal domain-containing protein</fullName>
    </recommendedName>
</protein>
<dbReference type="InterPro" id="IPR027417">
    <property type="entry name" value="P-loop_NTPase"/>
</dbReference>
<dbReference type="PROSITE" id="PS51194">
    <property type="entry name" value="HELICASE_CTER"/>
    <property type="match status" value="1"/>
</dbReference>
<accession>A0AAE0GG70</accession>
<dbReference type="InterPro" id="IPR052583">
    <property type="entry name" value="ATP-helicase/E3_Ub-Ligase"/>
</dbReference>
<comment type="caution">
    <text evidence="4">The sequence shown here is derived from an EMBL/GenBank/DDBJ whole genome shotgun (WGS) entry which is preliminary data.</text>
</comment>
<feature type="region of interest" description="Disordered" evidence="2">
    <location>
        <begin position="186"/>
        <end position="206"/>
    </location>
</feature>
<dbReference type="SMART" id="SM00490">
    <property type="entry name" value="HELICc"/>
    <property type="match status" value="1"/>
</dbReference>
<evidence type="ECO:0000313" key="4">
    <source>
        <dbReference type="EMBL" id="KAK3277407.1"/>
    </source>
</evidence>
<dbReference type="GO" id="GO:0016787">
    <property type="term" value="F:hydrolase activity"/>
    <property type="evidence" value="ECO:0007669"/>
    <property type="project" value="UniProtKB-KW"/>
</dbReference>
<dbReference type="InterPro" id="IPR049730">
    <property type="entry name" value="SNF2/RAD54-like_C"/>
</dbReference>